<keyword evidence="2" id="KW-0378">Hydrolase</keyword>
<dbReference type="SUPFAM" id="SSF53474">
    <property type="entry name" value="alpha/beta-Hydrolases"/>
    <property type="match status" value="1"/>
</dbReference>
<dbReference type="AlphaFoldDB" id="A0AAV4QIM0"/>
<organism evidence="5 6">
    <name type="scientific">Caerostris darwini</name>
    <dbReference type="NCBI Taxonomy" id="1538125"/>
    <lineage>
        <taxon>Eukaryota</taxon>
        <taxon>Metazoa</taxon>
        <taxon>Ecdysozoa</taxon>
        <taxon>Arthropoda</taxon>
        <taxon>Chelicerata</taxon>
        <taxon>Arachnida</taxon>
        <taxon>Araneae</taxon>
        <taxon>Araneomorphae</taxon>
        <taxon>Entelegynae</taxon>
        <taxon>Araneoidea</taxon>
        <taxon>Araneidae</taxon>
        <taxon>Caerostris</taxon>
    </lineage>
</organism>
<evidence type="ECO:0000313" key="5">
    <source>
        <dbReference type="EMBL" id="GIY07931.1"/>
    </source>
</evidence>
<accession>A0AAV4QIM0</accession>
<gene>
    <name evidence="5" type="primary">PLA2G7</name>
    <name evidence="5" type="ORF">CDAR_496541</name>
</gene>
<proteinExistence type="predicted"/>
<comment type="caution">
    <text evidence="5">The sequence shown here is derived from an EMBL/GenBank/DDBJ whole genome shotgun (WGS) entry which is preliminary data.</text>
</comment>
<dbReference type="EC" id="3.1.1.47" evidence="1"/>
<dbReference type="Pfam" id="PF03403">
    <property type="entry name" value="PAF-AH_p_II"/>
    <property type="match status" value="1"/>
</dbReference>
<reference evidence="5 6" key="1">
    <citation type="submission" date="2021-06" db="EMBL/GenBank/DDBJ databases">
        <title>Caerostris darwini draft genome.</title>
        <authorList>
            <person name="Kono N."/>
            <person name="Arakawa K."/>
        </authorList>
    </citation>
    <scope>NUCLEOTIDE SEQUENCE [LARGE SCALE GENOMIC DNA]</scope>
</reference>
<dbReference type="Proteomes" id="UP001054837">
    <property type="component" value="Unassembled WGS sequence"/>
</dbReference>
<dbReference type="InterPro" id="IPR029058">
    <property type="entry name" value="AB_hydrolase_fold"/>
</dbReference>
<name>A0AAV4QIM0_9ARAC</name>
<evidence type="ECO:0000313" key="6">
    <source>
        <dbReference type="Proteomes" id="UP001054837"/>
    </source>
</evidence>
<dbReference type="EMBL" id="BPLQ01004420">
    <property type="protein sequence ID" value="GIY07931.1"/>
    <property type="molecule type" value="Genomic_DNA"/>
</dbReference>
<evidence type="ECO:0000256" key="2">
    <source>
        <dbReference type="ARBA" id="ARBA00022801"/>
    </source>
</evidence>
<keyword evidence="3" id="KW-0442">Lipid degradation</keyword>
<evidence type="ECO:0000256" key="4">
    <source>
        <dbReference type="ARBA" id="ARBA00023098"/>
    </source>
</evidence>
<dbReference type="PANTHER" id="PTHR10272:SF0">
    <property type="entry name" value="PLATELET-ACTIVATING FACTOR ACETYLHYDROLASE"/>
    <property type="match status" value="1"/>
</dbReference>
<protein>
    <recommendedName>
        <fullName evidence="1">1-alkyl-2-acetylglycerophosphocholine esterase</fullName>
        <ecNumber evidence="1">3.1.1.47</ecNumber>
    </recommendedName>
</protein>
<evidence type="ECO:0000256" key="1">
    <source>
        <dbReference type="ARBA" id="ARBA00013201"/>
    </source>
</evidence>
<evidence type="ECO:0000256" key="3">
    <source>
        <dbReference type="ARBA" id="ARBA00022963"/>
    </source>
</evidence>
<dbReference type="Gene3D" id="3.40.50.1820">
    <property type="entry name" value="alpha/beta hydrolase"/>
    <property type="match status" value="1"/>
</dbReference>
<keyword evidence="6" id="KW-1185">Reference proteome</keyword>
<dbReference type="GO" id="GO:0003847">
    <property type="term" value="F:1-alkyl-2-acetylglycerophosphocholine esterase activity"/>
    <property type="evidence" value="ECO:0007669"/>
    <property type="project" value="UniProtKB-EC"/>
</dbReference>
<dbReference type="PANTHER" id="PTHR10272">
    <property type="entry name" value="PLATELET-ACTIVATING FACTOR ACETYLHYDROLASE"/>
    <property type="match status" value="1"/>
</dbReference>
<sequence>MWPPLFCKSFPKFVGEIHTPAAWDAPPLRLPGHHFPVIIFSHGLGGCRTTYTTFAWSWLREDSWWLLLNTGENPIW</sequence>
<dbReference type="GO" id="GO:0016042">
    <property type="term" value="P:lipid catabolic process"/>
    <property type="evidence" value="ECO:0007669"/>
    <property type="project" value="UniProtKB-KW"/>
</dbReference>
<keyword evidence="4" id="KW-0443">Lipid metabolism</keyword>